<evidence type="ECO:0000259" key="3">
    <source>
        <dbReference type="Pfam" id="PF22936"/>
    </source>
</evidence>
<dbReference type="Proteomes" id="UP001187471">
    <property type="component" value="Unassembled WGS sequence"/>
</dbReference>
<gene>
    <name evidence="4" type="ORF">RJ640_001890</name>
</gene>
<organism evidence="4 5">
    <name type="scientific">Escallonia rubra</name>
    <dbReference type="NCBI Taxonomy" id="112253"/>
    <lineage>
        <taxon>Eukaryota</taxon>
        <taxon>Viridiplantae</taxon>
        <taxon>Streptophyta</taxon>
        <taxon>Embryophyta</taxon>
        <taxon>Tracheophyta</taxon>
        <taxon>Spermatophyta</taxon>
        <taxon>Magnoliopsida</taxon>
        <taxon>eudicotyledons</taxon>
        <taxon>Gunneridae</taxon>
        <taxon>Pentapetalae</taxon>
        <taxon>asterids</taxon>
        <taxon>campanulids</taxon>
        <taxon>Escalloniales</taxon>
        <taxon>Escalloniaceae</taxon>
        <taxon>Escallonia</taxon>
    </lineage>
</organism>
<dbReference type="Pfam" id="PF22936">
    <property type="entry name" value="Pol_BBD"/>
    <property type="match status" value="1"/>
</dbReference>
<dbReference type="CDD" id="cd09272">
    <property type="entry name" value="RNase_HI_RT_Ty1"/>
    <property type="match status" value="1"/>
</dbReference>
<comment type="caution">
    <text evidence="4">The sequence shown here is derived from an EMBL/GenBank/DDBJ whole genome shotgun (WGS) entry which is preliminary data.</text>
</comment>
<dbReference type="InterPro" id="IPR054722">
    <property type="entry name" value="PolX-like_BBD"/>
</dbReference>
<dbReference type="PANTHER" id="PTHR31549">
    <property type="entry name" value="PROTEIN, PUTATIVE (DUF247)-RELATED-RELATED"/>
    <property type="match status" value="1"/>
</dbReference>
<dbReference type="EMBL" id="JAVXUO010000033">
    <property type="protein sequence ID" value="KAK2995982.1"/>
    <property type="molecule type" value="Genomic_DNA"/>
</dbReference>
<protein>
    <submittedName>
        <fullName evidence="4">Uncharacterized protein</fullName>
    </submittedName>
</protein>
<evidence type="ECO:0000313" key="4">
    <source>
        <dbReference type="EMBL" id="KAK2995982.1"/>
    </source>
</evidence>
<evidence type="ECO:0000259" key="2">
    <source>
        <dbReference type="Pfam" id="PF07727"/>
    </source>
</evidence>
<accession>A0AA88S4Z5</accession>
<dbReference type="InterPro" id="IPR004158">
    <property type="entry name" value="DUF247_pln"/>
</dbReference>
<reference evidence="4" key="1">
    <citation type="submission" date="2022-12" db="EMBL/GenBank/DDBJ databases">
        <title>Draft genome assemblies for two species of Escallonia (Escalloniales).</title>
        <authorList>
            <person name="Chanderbali A."/>
            <person name="Dervinis C."/>
            <person name="Anghel I."/>
            <person name="Soltis D."/>
            <person name="Soltis P."/>
            <person name="Zapata F."/>
        </authorList>
    </citation>
    <scope>NUCLEOTIDE SEQUENCE</scope>
    <source>
        <strain evidence="4">UCBG92.1500</strain>
        <tissue evidence="4">Leaf</tissue>
    </source>
</reference>
<name>A0AA88S4Z5_9ASTE</name>
<feature type="region of interest" description="Disordered" evidence="1">
    <location>
        <begin position="685"/>
        <end position="712"/>
    </location>
</feature>
<dbReference type="PANTHER" id="PTHR31549:SF180">
    <property type="match status" value="1"/>
</dbReference>
<dbReference type="InterPro" id="IPR012337">
    <property type="entry name" value="RNaseH-like_sf"/>
</dbReference>
<evidence type="ECO:0000313" key="5">
    <source>
        <dbReference type="Proteomes" id="UP001187471"/>
    </source>
</evidence>
<feature type="compositionally biased region" description="Basic residues" evidence="1">
    <location>
        <begin position="692"/>
        <end position="704"/>
    </location>
</feature>
<dbReference type="Pfam" id="PF03140">
    <property type="entry name" value="DUF247"/>
    <property type="match status" value="1"/>
</dbReference>
<feature type="domain" description="Reverse transcriptase Ty1/copia-type" evidence="2">
    <location>
        <begin position="891"/>
        <end position="967"/>
    </location>
</feature>
<dbReference type="GO" id="GO:0003676">
    <property type="term" value="F:nucleic acid binding"/>
    <property type="evidence" value="ECO:0007669"/>
    <property type="project" value="InterPro"/>
</dbReference>
<sequence>MASETIFNSTLSEHRWTDQIRKDFDKEYALYVTNIPVSVFNVPKSISAIKPEAYIPQVIALGPYHHLRSELYQMERYKVAAVKSFLNKEQVVNFQNLVIYKLKTLEPIIRACYHKYMDTDGDTLAWIIGIDGLFLLDILSNYDTIINSEGRKLSQDALLSRDVMVLENQIPTILLKELRKTLKIVSAEKDDDDGLISMLEGFCRAHSPLGLAPLAQLQPGTNCLHLLDLMYLLIVNHEGAKSVPQEASVRLDVAEDDQELGIMKDELKNNLVEISTVLTNLGIKTPLQVMTRMPWEKISNLLGIQTGNKDKNPLVEEIKIPSVSRLRKFGGIRFSPTNGGIRDAGFVTKEATLYLPVITLNANSEVVLRNLVAYEAATSKSALELGQYVDLMSGILDTAEDARLLVENKIIQGELSNDNIAQLFNGMNKSSGKARNQTIEAVNAYFNSRPRVQAYNFIKQRIYASWRALTLISAIMLVLLLILQSFCQVYGCPRLFGRTYSPAAITGYLSSIESLSGTNFRKWKKQISIILGVMDLDYALRVDAPAALMAESSTEQNAAYEKWERSNRISLMIMKGSITTAIRGAIPDSDNTKLYIAHIEEHFQGSSKAHATTLITKMVTLKYSGSNDVRFLVHFIMTSLPAQFGPFKINYNTQKEKWKMSELIFMCVQEEERLKSEQLDNAHVAITGPSKGKGKGKGKGKKFGKGNVQGNKSASVTKTDKGFLSVKKLNKGDRNVLVGNGEKAQVEVVRTLRLVLESGFNLDLVDTVYVPSMTINLISVFRLDAYGYSFKFENKGFSLFLYSRVIGSSLLERNLYKLLLNASFTESLKTMNVNDVVAKTCGTPQQNGVAERRNRTLMDMVRSMICQSTIPEFLWVKALKTAVHILNRVPYDILLASGDMHMLHETKNFMSKNFDMKDLGEASYVIGIEIHRDRSRGILRLSQRAYIDKVLKRFNMHDCALTVAPVVKGCVDTLKSTSGYVFMLAEGVVLWKSAKQSLVASHTMEAEFVACFEALCHDSNDLDYGVKMNEINLTLVAKELDINKAHDEVPPAYVSVSCGWRRFDGLRLMSDILSDHHVRYALRLTHPKDKFWKELEKSRGPELHFPRLFVMGRDIGGAKRAEHRIRSGKLERILNYFKQQCEE</sequence>
<evidence type="ECO:0000256" key="1">
    <source>
        <dbReference type="SAM" id="MobiDB-lite"/>
    </source>
</evidence>
<proteinExistence type="predicted"/>
<dbReference type="Gene3D" id="3.30.420.10">
    <property type="entry name" value="Ribonuclease H-like superfamily/Ribonuclease H"/>
    <property type="match status" value="1"/>
</dbReference>
<dbReference type="AlphaFoldDB" id="A0AA88S4Z5"/>
<dbReference type="InterPro" id="IPR013103">
    <property type="entry name" value="RVT_2"/>
</dbReference>
<keyword evidence="5" id="KW-1185">Reference proteome</keyword>
<feature type="domain" description="Retrovirus-related Pol polyprotein from transposon TNT 1-94-like beta-barrel" evidence="3">
    <location>
        <begin position="715"/>
        <end position="788"/>
    </location>
</feature>
<dbReference type="Pfam" id="PF07727">
    <property type="entry name" value="RVT_2"/>
    <property type="match status" value="1"/>
</dbReference>
<dbReference type="SUPFAM" id="SSF53098">
    <property type="entry name" value="Ribonuclease H-like"/>
    <property type="match status" value="1"/>
</dbReference>
<dbReference type="InterPro" id="IPR036397">
    <property type="entry name" value="RNaseH_sf"/>
</dbReference>